<evidence type="ECO:0008006" key="3">
    <source>
        <dbReference type="Google" id="ProtNLM"/>
    </source>
</evidence>
<sequence>MGSESRYSPELFDAIIDFLHNDTEALFRCSLVCRSWVPTTRYHLFRCIHIT</sequence>
<evidence type="ECO:0000313" key="2">
    <source>
        <dbReference type="Proteomes" id="UP000799118"/>
    </source>
</evidence>
<dbReference type="AlphaFoldDB" id="A0A6A4HI50"/>
<dbReference type="Proteomes" id="UP000799118">
    <property type="component" value="Unassembled WGS sequence"/>
</dbReference>
<gene>
    <name evidence="1" type="ORF">BT96DRAFT_822927</name>
</gene>
<evidence type="ECO:0000313" key="1">
    <source>
        <dbReference type="EMBL" id="KAE9397746.1"/>
    </source>
</evidence>
<dbReference type="InterPro" id="IPR036047">
    <property type="entry name" value="F-box-like_dom_sf"/>
</dbReference>
<dbReference type="OrthoDB" id="2788229at2759"/>
<name>A0A6A4HI50_9AGAR</name>
<accession>A0A6A4HI50</accession>
<keyword evidence="2" id="KW-1185">Reference proteome</keyword>
<dbReference type="SUPFAM" id="SSF81383">
    <property type="entry name" value="F-box domain"/>
    <property type="match status" value="1"/>
</dbReference>
<organism evidence="1 2">
    <name type="scientific">Gymnopus androsaceus JB14</name>
    <dbReference type="NCBI Taxonomy" id="1447944"/>
    <lineage>
        <taxon>Eukaryota</taxon>
        <taxon>Fungi</taxon>
        <taxon>Dikarya</taxon>
        <taxon>Basidiomycota</taxon>
        <taxon>Agaricomycotina</taxon>
        <taxon>Agaricomycetes</taxon>
        <taxon>Agaricomycetidae</taxon>
        <taxon>Agaricales</taxon>
        <taxon>Marasmiineae</taxon>
        <taxon>Omphalotaceae</taxon>
        <taxon>Gymnopus</taxon>
    </lineage>
</organism>
<dbReference type="EMBL" id="ML769493">
    <property type="protein sequence ID" value="KAE9397746.1"/>
    <property type="molecule type" value="Genomic_DNA"/>
</dbReference>
<proteinExistence type="predicted"/>
<protein>
    <recommendedName>
        <fullName evidence="3">F-box domain-containing protein</fullName>
    </recommendedName>
</protein>
<feature type="non-terminal residue" evidence="1">
    <location>
        <position position="51"/>
    </location>
</feature>
<reference evidence="1" key="1">
    <citation type="journal article" date="2019" name="Environ. Microbiol.">
        <title>Fungal ecological strategies reflected in gene transcription - a case study of two litter decomposers.</title>
        <authorList>
            <person name="Barbi F."/>
            <person name="Kohler A."/>
            <person name="Barry K."/>
            <person name="Baskaran P."/>
            <person name="Daum C."/>
            <person name="Fauchery L."/>
            <person name="Ihrmark K."/>
            <person name="Kuo A."/>
            <person name="LaButti K."/>
            <person name="Lipzen A."/>
            <person name="Morin E."/>
            <person name="Grigoriev I.V."/>
            <person name="Henrissat B."/>
            <person name="Lindahl B."/>
            <person name="Martin F."/>
        </authorList>
    </citation>
    <scope>NUCLEOTIDE SEQUENCE</scope>
    <source>
        <strain evidence="1">JB14</strain>
    </source>
</reference>